<sequence>MNSPCLIKSRLEEPGGNVRHRDEGQKLHVNGTFGELKRSELGRDRSYQQEGFRSKQSSSAANRTATGIGVWKR</sequence>
<proteinExistence type="predicted"/>
<dbReference type="EMBL" id="VEVO01000017">
    <property type="protein sequence ID" value="KAF0028279.1"/>
    <property type="molecule type" value="Genomic_DNA"/>
</dbReference>
<accession>A0A6A4S6W2</accession>
<protein>
    <submittedName>
        <fullName evidence="2">Uncharacterized protein</fullName>
    </submittedName>
</protein>
<reference evidence="2 3" key="1">
    <citation type="submission" date="2019-06" db="EMBL/GenBank/DDBJ databases">
        <title>Draft genomes of female and male turbot (Scophthalmus maximus).</title>
        <authorList>
            <person name="Xu H."/>
            <person name="Xu X.-W."/>
            <person name="Shao C."/>
            <person name="Chen S."/>
        </authorList>
    </citation>
    <scope>NUCLEOTIDE SEQUENCE [LARGE SCALE GENOMIC DNA]</scope>
    <source>
        <strain evidence="2">Ysfricsl-2016a</strain>
        <tissue evidence="2">Blood</tissue>
    </source>
</reference>
<evidence type="ECO:0000313" key="3">
    <source>
        <dbReference type="Proteomes" id="UP000438429"/>
    </source>
</evidence>
<gene>
    <name evidence="2" type="ORF">F2P81_019366</name>
</gene>
<organism evidence="2 3">
    <name type="scientific">Scophthalmus maximus</name>
    <name type="common">Turbot</name>
    <name type="synonym">Psetta maxima</name>
    <dbReference type="NCBI Taxonomy" id="52904"/>
    <lineage>
        <taxon>Eukaryota</taxon>
        <taxon>Metazoa</taxon>
        <taxon>Chordata</taxon>
        <taxon>Craniata</taxon>
        <taxon>Vertebrata</taxon>
        <taxon>Euteleostomi</taxon>
        <taxon>Actinopterygii</taxon>
        <taxon>Neopterygii</taxon>
        <taxon>Teleostei</taxon>
        <taxon>Neoteleostei</taxon>
        <taxon>Acanthomorphata</taxon>
        <taxon>Carangaria</taxon>
        <taxon>Pleuronectiformes</taxon>
        <taxon>Pleuronectoidei</taxon>
        <taxon>Scophthalmidae</taxon>
        <taxon>Scophthalmus</taxon>
    </lineage>
</organism>
<feature type="region of interest" description="Disordered" evidence="1">
    <location>
        <begin position="1"/>
        <end position="73"/>
    </location>
</feature>
<comment type="caution">
    <text evidence="2">The sequence shown here is derived from an EMBL/GenBank/DDBJ whole genome shotgun (WGS) entry which is preliminary data.</text>
</comment>
<feature type="compositionally biased region" description="Basic and acidic residues" evidence="1">
    <location>
        <begin position="35"/>
        <end position="47"/>
    </location>
</feature>
<dbReference type="Proteomes" id="UP000438429">
    <property type="component" value="Unassembled WGS sequence"/>
</dbReference>
<dbReference type="AlphaFoldDB" id="A0A6A4S6W2"/>
<feature type="compositionally biased region" description="Polar residues" evidence="1">
    <location>
        <begin position="48"/>
        <end position="65"/>
    </location>
</feature>
<evidence type="ECO:0000313" key="2">
    <source>
        <dbReference type="EMBL" id="KAF0028279.1"/>
    </source>
</evidence>
<feature type="compositionally biased region" description="Basic and acidic residues" evidence="1">
    <location>
        <begin position="9"/>
        <end position="26"/>
    </location>
</feature>
<evidence type="ECO:0000256" key="1">
    <source>
        <dbReference type="SAM" id="MobiDB-lite"/>
    </source>
</evidence>
<name>A0A6A4S6W2_SCOMX</name>